<feature type="domain" description="Potassium channel" evidence="14">
    <location>
        <begin position="420"/>
        <end position="494"/>
    </location>
</feature>
<dbReference type="EMBL" id="JAWDEY010000014">
    <property type="protein sequence ID" value="KAK6589136.1"/>
    <property type="molecule type" value="Genomic_DNA"/>
</dbReference>
<keyword evidence="4 12" id="KW-0812">Transmembrane</keyword>
<evidence type="ECO:0000256" key="12">
    <source>
        <dbReference type="SAM" id="Phobius"/>
    </source>
</evidence>
<accession>A0AAV9XWQ8</accession>
<keyword evidence="6" id="KW-0630">Potassium</keyword>
<feature type="transmembrane region" description="Helical" evidence="12">
    <location>
        <begin position="411"/>
        <end position="433"/>
    </location>
</feature>
<evidence type="ECO:0000256" key="6">
    <source>
        <dbReference type="ARBA" id="ARBA00022958"/>
    </source>
</evidence>
<keyword evidence="3" id="KW-0633">Potassium transport</keyword>
<dbReference type="GO" id="GO:0016020">
    <property type="term" value="C:membrane"/>
    <property type="evidence" value="ECO:0007669"/>
    <property type="project" value="UniProtKB-SubCell"/>
</dbReference>
<dbReference type="PANTHER" id="PTHR10027">
    <property type="entry name" value="CALCIUM-ACTIVATED POTASSIUM CHANNEL ALPHA CHAIN"/>
    <property type="match status" value="1"/>
</dbReference>
<protein>
    <submittedName>
        <fullName evidence="15">Uncharacterized protein</fullName>
    </submittedName>
</protein>
<keyword evidence="5" id="KW-0631">Potassium channel</keyword>
<comment type="caution">
    <text evidence="15">The sequence shown here is derived from an EMBL/GenBank/DDBJ whole genome shotgun (WGS) entry which is preliminary data.</text>
</comment>
<gene>
    <name evidence="15" type="ORF">RS030_223509</name>
</gene>
<evidence type="ECO:0000256" key="4">
    <source>
        <dbReference type="ARBA" id="ARBA00022692"/>
    </source>
</evidence>
<dbReference type="Pfam" id="PF07885">
    <property type="entry name" value="Ion_trans_2"/>
    <property type="match status" value="1"/>
</dbReference>
<feature type="region of interest" description="Disordered" evidence="11">
    <location>
        <begin position="1063"/>
        <end position="1093"/>
    </location>
</feature>
<feature type="transmembrane region" description="Helical" evidence="12">
    <location>
        <begin position="439"/>
        <end position="460"/>
    </location>
</feature>
<feature type="transmembrane region" description="Helical" evidence="12">
    <location>
        <begin position="467"/>
        <end position="484"/>
    </location>
</feature>
<evidence type="ECO:0000313" key="15">
    <source>
        <dbReference type="EMBL" id="KAK6589136.1"/>
    </source>
</evidence>
<evidence type="ECO:0000256" key="1">
    <source>
        <dbReference type="ARBA" id="ARBA00004141"/>
    </source>
</evidence>
<comment type="subcellular location">
    <subcellularLocation>
        <location evidence="1">Membrane</location>
        <topology evidence="1">Multi-pass membrane protein</topology>
    </subcellularLocation>
</comment>
<keyword evidence="9 12" id="KW-0472">Membrane</keyword>
<reference evidence="15 16" key="1">
    <citation type="submission" date="2023-10" db="EMBL/GenBank/DDBJ databases">
        <title>Comparative genomics analysis reveals potential genetic determinants of host preference in Cryptosporidium xiaoi.</title>
        <authorList>
            <person name="Xiao L."/>
            <person name="Li J."/>
        </authorList>
    </citation>
    <scope>NUCLEOTIDE SEQUENCE [LARGE SCALE GENOMIC DNA]</scope>
    <source>
        <strain evidence="15 16">52996</strain>
    </source>
</reference>
<evidence type="ECO:0000259" key="14">
    <source>
        <dbReference type="Pfam" id="PF07885"/>
    </source>
</evidence>
<feature type="transmembrane region" description="Helical" evidence="12">
    <location>
        <begin position="7"/>
        <end position="27"/>
    </location>
</feature>
<keyword evidence="2" id="KW-0813">Transport</keyword>
<dbReference type="Gene3D" id="1.10.287.70">
    <property type="match status" value="1"/>
</dbReference>
<evidence type="ECO:0000256" key="8">
    <source>
        <dbReference type="ARBA" id="ARBA00023065"/>
    </source>
</evidence>
<sequence>MIFYHAWLSIPILIIYAVSLVACHFFLFHDLKYIIALALAVGIFVCTIFFVIFIKILIYPLETFRRIRRYIFGVRRKLIRRRLAKLGLQKNIEINKIQLEEFFGNYESCEKIEKRENNLLAFNNIDIEFTLEDERKSENDNDENDRGRNNGASKILLNYADPSTNVLANVNSFVSSNSDNNKLLEKITSITSMRNKSIGTGRSVTNNLDELDHRKMNKIIISKSFSNITEGNIVNSRKSDLIRSKIIHIYDRYFLRGLNAFFSKDFVKVSVFLINLAWAFLWVIDTHYLTRASYEEPWKIKSGIEKLLLFDEAFLWIADFSLFYKILLEISRLSRGINRIMAMKYLITSSMFVSLFEVLTTSPVLLIMKYSIGTGPITTLFVFGFLRFFRLLNPIPILFIIFYWSTEVMRTCITVIWTITCVVLGFSGAMMIIESPRENFKNLFDFVYYTIITISTVGYGDYSPTYFVSRLVCIILIIFTIIYVPNQISKLFQLAQTPPETIGVCNIGVYDESIFEKEHIHTKLVLVIGTPSVKHLSYLLMELNQLNVNIDLIKKFNGNSGNIIRYQPIVMVLTTVDPREYSKLVKDSQISLKTQLFVKKLKNFENLKEDIESIRGFITAIYFWSDAINAQALSPADISLNENSNGSSFNYIDKQLGKWNSKVVTFEKLLDLERDTMMAWYSVRKFLNLDAHEYLFKTRQNESAFVSEKLIFRKYGQCNSDKFLTDISTNYCIDSVVVFNGENSDFKLDNALRDDHFYDLYGIQDVNTTRRTVLSNNPILKAPSRPEEISSYLFYLSKMSNKDHNNEMNRIKNIIKERMNFGQERQKNNKNDFHKSDNPTKFRNTYKSIHIAEVRSRLLAKTSLCPGFSTLLTNLFNTIKIEDSSTEKSLYNSIKGILDEYGNNRLYQVNDFSGNASRNTNKSTETSVDDVNETETIDIDMFDLENGNFNEFSQNNSVRGNDLLADIVSKANLLAKDYINGTFCELLEIPLPDYMNNMQFLQITSFLYDMYSLICIGITVDVKEEPNKCLQISQNGYEGEDNLDYDEDNEENELFNFIITSDDESCGKSETPRNHSSTGGKSSELEDARNEVSRNGTSEILSFKKLRMFANKSKVNKSNENSGDKSIYFKNIDKLQVGSTRRKILNPSDYITGKRWKYGDFIIEKDSDVKLLIISNSKEKIFSFIHEKGKIKDKLEKYQQIHNLQVRQSLNYIRLCLQGKTQLINNKLIIPSWKVDTPITPRIRRSTIFKNTQVRGLPPSPVHRELKYSKISHIEKLEMFCPSKIEGYIHGTTFILLVCEWPESIQEFLNGVILNRSIPVGWDYYRYNRYFKTTVPISSQSLILSTIIVFLSKDNDEKYFRKAIVPPGCVGIYINGNSSNDEDLIRSGLFYAHSIVVCSSNSVNSDSKVITTCWRIHSLINMKIQAEIVLLRKNGVNNNSKLSYISKLQNKNNIKNNTSEIKNRELKLFDAKWNMWQWKITANLAQLTKKWLFEGGHLPPYFFPAIIADIRFEESLPLLDNTSWISSNEWDFSTCPTVISGRVLTTDMIIPIIFRSVKINPILANSDSIKPLLGYNERYNFFNSPMTFDNQIRNNISNFSLQRFYSASSSFSPENDFVPDYTEWGALELITIPERFHGCNFLTLFREILRISGIITIGIVHTLTDNCEIPNSQFPEPGSYNGFQTINESSNTLNAVSDHFGRIAPKFNLNNRILLLSPNPKYIISKSDLIYIVTPVTKIF</sequence>
<feature type="transmembrane region" description="Helical" evidence="12">
    <location>
        <begin position="33"/>
        <end position="59"/>
    </location>
</feature>
<organism evidence="15 16">
    <name type="scientific">Cryptosporidium xiaoi</name>
    <dbReference type="NCBI Taxonomy" id="659607"/>
    <lineage>
        <taxon>Eukaryota</taxon>
        <taxon>Sar</taxon>
        <taxon>Alveolata</taxon>
        <taxon>Apicomplexa</taxon>
        <taxon>Conoidasida</taxon>
        <taxon>Coccidia</taxon>
        <taxon>Eucoccidiorida</taxon>
        <taxon>Eimeriorina</taxon>
        <taxon>Cryptosporidiidae</taxon>
        <taxon>Cryptosporidium</taxon>
    </lineage>
</organism>
<evidence type="ECO:0000256" key="10">
    <source>
        <dbReference type="ARBA" id="ARBA00023303"/>
    </source>
</evidence>
<evidence type="ECO:0000256" key="11">
    <source>
        <dbReference type="SAM" id="MobiDB-lite"/>
    </source>
</evidence>
<dbReference type="Pfam" id="PF03493">
    <property type="entry name" value="BK_channel_a"/>
    <property type="match status" value="1"/>
</dbReference>
<evidence type="ECO:0000256" key="7">
    <source>
        <dbReference type="ARBA" id="ARBA00022989"/>
    </source>
</evidence>
<dbReference type="GO" id="GO:0005267">
    <property type="term" value="F:potassium channel activity"/>
    <property type="evidence" value="ECO:0007669"/>
    <property type="project" value="UniProtKB-KW"/>
</dbReference>
<proteinExistence type="predicted"/>
<dbReference type="SUPFAM" id="SSF81324">
    <property type="entry name" value="Voltage-gated potassium channels"/>
    <property type="match status" value="1"/>
</dbReference>
<keyword evidence="8" id="KW-0406">Ion transport</keyword>
<evidence type="ECO:0000256" key="9">
    <source>
        <dbReference type="ARBA" id="ARBA00023136"/>
    </source>
</evidence>
<feature type="transmembrane region" description="Helical" evidence="12">
    <location>
        <begin position="345"/>
        <end position="368"/>
    </location>
</feature>
<feature type="compositionally biased region" description="Basic and acidic residues" evidence="11">
    <location>
        <begin position="1083"/>
        <end position="1092"/>
    </location>
</feature>
<feature type="transmembrane region" description="Helical" evidence="12">
    <location>
        <begin position="304"/>
        <end position="324"/>
    </location>
</feature>
<feature type="domain" description="Calcium-activated potassium channel BK alpha subunit" evidence="13">
    <location>
        <begin position="849"/>
        <end position="888"/>
    </location>
</feature>
<keyword evidence="7 12" id="KW-1133">Transmembrane helix</keyword>
<keyword evidence="10" id="KW-0407">Ion channel</keyword>
<feature type="transmembrane region" description="Helical" evidence="12">
    <location>
        <begin position="380"/>
        <end position="404"/>
    </location>
</feature>
<evidence type="ECO:0000256" key="3">
    <source>
        <dbReference type="ARBA" id="ARBA00022538"/>
    </source>
</evidence>
<keyword evidence="16" id="KW-1185">Reference proteome</keyword>
<feature type="transmembrane region" description="Helical" evidence="12">
    <location>
        <begin position="266"/>
        <end position="284"/>
    </location>
</feature>
<evidence type="ECO:0000313" key="16">
    <source>
        <dbReference type="Proteomes" id="UP001311799"/>
    </source>
</evidence>
<dbReference type="InterPro" id="IPR013099">
    <property type="entry name" value="K_chnl_dom"/>
</dbReference>
<dbReference type="InterPro" id="IPR047871">
    <property type="entry name" value="K_chnl_Slo-like"/>
</dbReference>
<dbReference type="PANTHER" id="PTHR10027:SF10">
    <property type="entry name" value="SLOWPOKE 2, ISOFORM D"/>
    <property type="match status" value="1"/>
</dbReference>
<evidence type="ECO:0000259" key="13">
    <source>
        <dbReference type="Pfam" id="PF03493"/>
    </source>
</evidence>
<evidence type="ECO:0000256" key="5">
    <source>
        <dbReference type="ARBA" id="ARBA00022826"/>
    </source>
</evidence>
<name>A0AAV9XWQ8_9CRYT</name>
<dbReference type="Proteomes" id="UP001311799">
    <property type="component" value="Unassembled WGS sequence"/>
</dbReference>
<evidence type="ECO:0000256" key="2">
    <source>
        <dbReference type="ARBA" id="ARBA00022448"/>
    </source>
</evidence>
<dbReference type="InterPro" id="IPR003929">
    <property type="entry name" value="K_chnl_BK_asu"/>
</dbReference>